<sequence>MALAIPSHLLHHDHRRRHHCSCCRLCLWTTAALLVTLLFAAASLSILYSHFHPRIPTFSLDGINLTRFTHHHNYFDVAAPIVLHLSNNNAAVRLVYAESHILVYPSGKLALVLAEATVPEFSQEPMNSTVIKVTAAAARRYVAADKAAELDRQFKVGALLVDLEWHVTVDLALGWWHSGKVPVKVHCYEIEVMKVGGDKPKCGADLFGW</sequence>
<organism evidence="4 5">
    <name type="scientific">Dendrobium nobile</name>
    <name type="common">Orchid</name>
    <dbReference type="NCBI Taxonomy" id="94219"/>
    <lineage>
        <taxon>Eukaryota</taxon>
        <taxon>Viridiplantae</taxon>
        <taxon>Streptophyta</taxon>
        <taxon>Embryophyta</taxon>
        <taxon>Tracheophyta</taxon>
        <taxon>Spermatophyta</taxon>
        <taxon>Magnoliopsida</taxon>
        <taxon>Liliopsida</taxon>
        <taxon>Asparagales</taxon>
        <taxon>Orchidaceae</taxon>
        <taxon>Epidendroideae</taxon>
        <taxon>Malaxideae</taxon>
        <taxon>Dendrobiinae</taxon>
        <taxon>Dendrobium</taxon>
    </lineage>
</organism>
<evidence type="ECO:0000313" key="4">
    <source>
        <dbReference type="EMBL" id="KAI0504078.1"/>
    </source>
</evidence>
<keyword evidence="2 3" id="KW-0472">Membrane</keyword>
<dbReference type="Proteomes" id="UP000829196">
    <property type="component" value="Unassembled WGS sequence"/>
</dbReference>
<evidence type="ECO:0000256" key="1">
    <source>
        <dbReference type="ARBA" id="ARBA00004370"/>
    </source>
</evidence>
<evidence type="ECO:0000313" key="5">
    <source>
        <dbReference type="Proteomes" id="UP000829196"/>
    </source>
</evidence>
<evidence type="ECO:0000256" key="3">
    <source>
        <dbReference type="SAM" id="Phobius"/>
    </source>
</evidence>
<comment type="caution">
    <text evidence="4">The sequence shown here is derived from an EMBL/GenBank/DDBJ whole genome shotgun (WGS) entry which is preliminary data.</text>
</comment>
<dbReference type="GO" id="GO:0098542">
    <property type="term" value="P:defense response to other organism"/>
    <property type="evidence" value="ECO:0007669"/>
    <property type="project" value="InterPro"/>
</dbReference>
<gene>
    <name evidence="4" type="ORF">KFK09_015025</name>
</gene>
<keyword evidence="3" id="KW-1133">Transmembrane helix</keyword>
<protein>
    <recommendedName>
        <fullName evidence="6">Late embryogenesis abundant protein LEA-2 subgroup domain-containing protein</fullName>
    </recommendedName>
</protein>
<dbReference type="PANTHER" id="PTHR31234">
    <property type="entry name" value="LATE EMBRYOGENESIS ABUNDANT (LEA) HYDROXYPROLINE-RICH GLYCOPROTEIN FAMILY"/>
    <property type="match status" value="1"/>
</dbReference>
<name>A0A8T3B4Q9_DENNO</name>
<reference evidence="4" key="1">
    <citation type="journal article" date="2022" name="Front. Genet.">
        <title>Chromosome-Scale Assembly of the Dendrobium nobile Genome Provides Insights Into the Molecular Mechanism of the Biosynthesis of the Medicinal Active Ingredient of Dendrobium.</title>
        <authorList>
            <person name="Xu Q."/>
            <person name="Niu S.-C."/>
            <person name="Li K.-L."/>
            <person name="Zheng P.-J."/>
            <person name="Zhang X.-J."/>
            <person name="Jia Y."/>
            <person name="Liu Y."/>
            <person name="Niu Y.-X."/>
            <person name="Yu L.-H."/>
            <person name="Chen D.-F."/>
            <person name="Zhang G.-Q."/>
        </authorList>
    </citation>
    <scope>NUCLEOTIDE SEQUENCE</scope>
    <source>
        <tissue evidence="4">Leaf</tissue>
    </source>
</reference>
<evidence type="ECO:0000256" key="2">
    <source>
        <dbReference type="ARBA" id="ARBA00023136"/>
    </source>
</evidence>
<evidence type="ECO:0008006" key="6">
    <source>
        <dbReference type="Google" id="ProtNLM"/>
    </source>
</evidence>
<keyword evidence="3" id="KW-0812">Transmembrane</keyword>
<accession>A0A8T3B4Q9</accession>
<dbReference type="AlphaFoldDB" id="A0A8T3B4Q9"/>
<keyword evidence="5" id="KW-1185">Reference proteome</keyword>
<dbReference type="InterPro" id="IPR044839">
    <property type="entry name" value="NDR1-like"/>
</dbReference>
<dbReference type="GO" id="GO:0005886">
    <property type="term" value="C:plasma membrane"/>
    <property type="evidence" value="ECO:0007669"/>
    <property type="project" value="TreeGrafter"/>
</dbReference>
<feature type="transmembrane region" description="Helical" evidence="3">
    <location>
        <begin position="25"/>
        <end position="48"/>
    </location>
</feature>
<dbReference type="PANTHER" id="PTHR31234:SF2">
    <property type="entry name" value="OS05G0199100 PROTEIN"/>
    <property type="match status" value="1"/>
</dbReference>
<dbReference type="EMBL" id="JAGYWB010000011">
    <property type="protein sequence ID" value="KAI0504078.1"/>
    <property type="molecule type" value="Genomic_DNA"/>
</dbReference>
<dbReference type="OrthoDB" id="1849707at2759"/>
<proteinExistence type="predicted"/>
<comment type="subcellular location">
    <subcellularLocation>
        <location evidence="1">Membrane</location>
    </subcellularLocation>
</comment>